<comment type="similarity">
    <text evidence="1">Belongs to the HMG-CoA lyase family.</text>
</comment>
<sequence length="283" mass="30951">MKPDKLIKLTESPRDAWQGLPYVIAPEKRAAYINALLKVGFDVIDFGSFVSPKAVPQMAGQDEVLRLVDKTGSRSKLMAIVGNMRGGRDAVAQPKVDLLGFPYSVSETFLRKNINTGISGANETIDGLLSLCKDHGRELRVFMSMAYGNPYGEAWSLDLLKKHIEMLAGKGISTITLADTIGIATASQIGEVYAGLIEYFPGFEFGLHIHTRPGEWEAKLHTAWDAGCRWFEGVINGIGGCPMTGYELVGNLNTLNLLDFLEGKQASHTINREKIIQAITTGY</sequence>
<dbReference type="Pfam" id="PF00682">
    <property type="entry name" value="HMGL-like"/>
    <property type="match status" value="1"/>
</dbReference>
<dbReference type="InterPro" id="IPR043594">
    <property type="entry name" value="HMGL"/>
</dbReference>
<dbReference type="InterPro" id="IPR013785">
    <property type="entry name" value="Aldolase_TIM"/>
</dbReference>
<feature type="domain" description="Pyruvate carboxyltransferase" evidence="4">
    <location>
        <begin position="6"/>
        <end position="276"/>
    </location>
</feature>
<dbReference type="GO" id="GO:0006552">
    <property type="term" value="P:L-leucine catabolic process"/>
    <property type="evidence" value="ECO:0007669"/>
    <property type="project" value="TreeGrafter"/>
</dbReference>
<dbReference type="SUPFAM" id="SSF51569">
    <property type="entry name" value="Aldolase"/>
    <property type="match status" value="1"/>
</dbReference>
<evidence type="ECO:0000259" key="4">
    <source>
        <dbReference type="PROSITE" id="PS50991"/>
    </source>
</evidence>
<dbReference type="PROSITE" id="PS50991">
    <property type="entry name" value="PYR_CT"/>
    <property type="match status" value="1"/>
</dbReference>
<name>A0A0S7C4F7_9BACT</name>
<evidence type="ECO:0000313" key="6">
    <source>
        <dbReference type="Proteomes" id="UP000053091"/>
    </source>
</evidence>
<dbReference type="PANTHER" id="PTHR42738">
    <property type="entry name" value="HYDROXYMETHYLGLUTARYL-COA LYASE"/>
    <property type="match status" value="1"/>
</dbReference>
<dbReference type="PATRIC" id="fig|1678841.3.peg.2547"/>
<keyword evidence="6" id="KW-1185">Reference proteome</keyword>
<keyword evidence="2" id="KW-0479">Metal-binding</keyword>
<dbReference type="InterPro" id="IPR000891">
    <property type="entry name" value="PYR_CT"/>
</dbReference>
<evidence type="ECO:0000256" key="2">
    <source>
        <dbReference type="ARBA" id="ARBA00022723"/>
    </source>
</evidence>
<dbReference type="OrthoDB" id="9784013at2"/>
<dbReference type="Proteomes" id="UP000053091">
    <property type="component" value="Unassembled WGS sequence"/>
</dbReference>
<reference evidence="5" key="1">
    <citation type="journal article" date="2015" name="Genome Announc.">
        <title>Draft Genome Sequence of Bacteroidales Strain TBC1, a Novel Isolate from a Methanogenic Wastewater Treatment System.</title>
        <authorList>
            <person name="Tourlousse D.M."/>
            <person name="Matsuura N."/>
            <person name="Sun L."/>
            <person name="Toyonaga M."/>
            <person name="Kuroda K."/>
            <person name="Ohashi A."/>
            <person name="Cruz R."/>
            <person name="Yamaguchi T."/>
            <person name="Sekiguchi Y."/>
        </authorList>
    </citation>
    <scope>NUCLEOTIDE SEQUENCE [LARGE SCALE GENOMIC DNA]</scope>
    <source>
        <strain evidence="5">TBC1</strain>
    </source>
</reference>
<proteinExistence type="inferred from homology"/>
<dbReference type="AlphaFoldDB" id="A0A0S7C4F7"/>
<dbReference type="GO" id="GO:0046872">
    <property type="term" value="F:metal ion binding"/>
    <property type="evidence" value="ECO:0007669"/>
    <property type="project" value="UniProtKB-KW"/>
</dbReference>
<dbReference type="GO" id="GO:0046951">
    <property type="term" value="P:ketone body biosynthetic process"/>
    <property type="evidence" value="ECO:0007669"/>
    <property type="project" value="TreeGrafter"/>
</dbReference>
<gene>
    <name evidence="5" type="ORF">TBC1_112273</name>
</gene>
<dbReference type="GO" id="GO:0004419">
    <property type="term" value="F:hydroxymethylglutaryl-CoA lyase activity"/>
    <property type="evidence" value="ECO:0007669"/>
    <property type="project" value="TreeGrafter"/>
</dbReference>
<dbReference type="PANTHER" id="PTHR42738:SF7">
    <property type="entry name" value="HYDROXYMETHYLGLUTARYL-COA LYASE"/>
    <property type="match status" value="1"/>
</dbReference>
<evidence type="ECO:0000313" key="5">
    <source>
        <dbReference type="EMBL" id="GAP44112.1"/>
    </source>
</evidence>
<accession>A0A0S7C4F7</accession>
<dbReference type="STRING" id="1678841.TBC1_112273"/>
<dbReference type="RefSeq" id="WP_062042349.1">
    <property type="nucleotide sequence ID" value="NZ_DF968182.1"/>
</dbReference>
<keyword evidence="3" id="KW-0456">Lyase</keyword>
<organism evidence="5">
    <name type="scientific">Lentimicrobium saccharophilum</name>
    <dbReference type="NCBI Taxonomy" id="1678841"/>
    <lineage>
        <taxon>Bacteria</taxon>
        <taxon>Pseudomonadati</taxon>
        <taxon>Bacteroidota</taxon>
        <taxon>Bacteroidia</taxon>
        <taxon>Bacteroidales</taxon>
        <taxon>Lentimicrobiaceae</taxon>
        <taxon>Lentimicrobium</taxon>
    </lineage>
</organism>
<dbReference type="EMBL" id="DF968182">
    <property type="protein sequence ID" value="GAP44112.1"/>
    <property type="molecule type" value="Genomic_DNA"/>
</dbReference>
<dbReference type="Gene3D" id="3.20.20.70">
    <property type="entry name" value="Aldolase class I"/>
    <property type="match status" value="1"/>
</dbReference>
<evidence type="ECO:0000256" key="3">
    <source>
        <dbReference type="ARBA" id="ARBA00023239"/>
    </source>
</evidence>
<protein>
    <submittedName>
        <fullName evidence="5">HMGL-like</fullName>
    </submittedName>
</protein>
<evidence type="ECO:0000256" key="1">
    <source>
        <dbReference type="ARBA" id="ARBA00009405"/>
    </source>
</evidence>